<feature type="compositionally biased region" description="Polar residues" evidence="7">
    <location>
        <begin position="382"/>
        <end position="426"/>
    </location>
</feature>
<dbReference type="OrthoDB" id="10255185at2759"/>
<dbReference type="Proteomes" id="UP001153636">
    <property type="component" value="Chromosome 7"/>
</dbReference>
<keyword evidence="2" id="KW-0479">Metal-binding</keyword>
<dbReference type="Pfam" id="PF13913">
    <property type="entry name" value="zf-C2HC_2"/>
    <property type="match status" value="1"/>
</dbReference>
<reference evidence="9" key="1">
    <citation type="submission" date="2022-01" db="EMBL/GenBank/DDBJ databases">
        <authorList>
            <person name="King R."/>
        </authorList>
    </citation>
    <scope>NUCLEOTIDE SEQUENCE</scope>
</reference>
<feature type="compositionally biased region" description="Polar residues" evidence="7">
    <location>
        <begin position="536"/>
        <end position="548"/>
    </location>
</feature>
<keyword evidence="4" id="KW-0862">Zinc</keyword>
<feature type="compositionally biased region" description="Basic and acidic residues" evidence="7">
    <location>
        <begin position="427"/>
        <end position="440"/>
    </location>
</feature>
<gene>
    <name evidence="9" type="ORF">PSYICH_LOCUS13147</name>
</gene>
<organism evidence="9 10">
    <name type="scientific">Psylliodes chrysocephalus</name>
    <dbReference type="NCBI Taxonomy" id="3402493"/>
    <lineage>
        <taxon>Eukaryota</taxon>
        <taxon>Metazoa</taxon>
        <taxon>Ecdysozoa</taxon>
        <taxon>Arthropoda</taxon>
        <taxon>Hexapoda</taxon>
        <taxon>Insecta</taxon>
        <taxon>Pterygota</taxon>
        <taxon>Neoptera</taxon>
        <taxon>Endopterygota</taxon>
        <taxon>Coleoptera</taxon>
        <taxon>Polyphaga</taxon>
        <taxon>Cucujiformia</taxon>
        <taxon>Chrysomeloidea</taxon>
        <taxon>Chrysomelidae</taxon>
        <taxon>Galerucinae</taxon>
        <taxon>Alticini</taxon>
        <taxon>Psylliodes</taxon>
    </lineage>
</organism>
<dbReference type="InterPro" id="IPR049899">
    <property type="entry name" value="Znf_C2HC_C3H"/>
</dbReference>
<feature type="compositionally biased region" description="Polar residues" evidence="7">
    <location>
        <begin position="273"/>
        <end position="284"/>
    </location>
</feature>
<dbReference type="GO" id="GO:0008270">
    <property type="term" value="F:zinc ion binding"/>
    <property type="evidence" value="ECO:0007669"/>
    <property type="project" value="UniProtKB-KW"/>
</dbReference>
<feature type="domain" description="C2HC/C3H-type" evidence="8">
    <location>
        <begin position="311"/>
        <end position="340"/>
    </location>
</feature>
<dbReference type="AlphaFoldDB" id="A0A9P0GL38"/>
<feature type="compositionally biased region" description="Polar residues" evidence="7">
    <location>
        <begin position="569"/>
        <end position="583"/>
    </location>
</feature>
<evidence type="ECO:0000313" key="10">
    <source>
        <dbReference type="Proteomes" id="UP001153636"/>
    </source>
</evidence>
<feature type="compositionally biased region" description="Basic and acidic residues" evidence="7">
    <location>
        <begin position="362"/>
        <end position="378"/>
    </location>
</feature>
<dbReference type="PANTHER" id="PTHR14649">
    <property type="entry name" value="ZINC FINGER C2HC DOMAIN-CONTAINING PROTEIN 1C"/>
    <property type="match status" value="1"/>
</dbReference>
<evidence type="ECO:0000256" key="3">
    <source>
        <dbReference type="ARBA" id="ARBA00022771"/>
    </source>
</evidence>
<dbReference type="PROSITE" id="PS52027">
    <property type="entry name" value="ZF_C2HC_C3H"/>
    <property type="match status" value="1"/>
</dbReference>
<evidence type="ECO:0000256" key="6">
    <source>
        <dbReference type="PROSITE-ProRule" id="PRU01371"/>
    </source>
</evidence>
<evidence type="ECO:0000313" key="9">
    <source>
        <dbReference type="EMBL" id="CAH1113063.1"/>
    </source>
</evidence>
<dbReference type="PANTHER" id="PTHR14649:SF1">
    <property type="entry name" value="ZINC FINGER C2HC DOMAIN-CONTAINING PROTEIN 1C"/>
    <property type="match status" value="1"/>
</dbReference>
<sequence length="583" mass="65974">MNRVPGSTTLLLPSNVYPKRNASPKRHIQQIVITQSTTTFAQSAAHHQNNQHRQNHFNVLNSLEGTPEKEQTGFHLRSLKDGFINSDPFKKYQRNLKRFQFNQKPVQDPPPLHPPDEELVQAKLVPDIREPDPDSRPIQPASHNYYGSNDCSDEDYFNTAENIPVRDVETVHQKNTAYIQEKDERIDNYQDIETEASDNESIYPGKEIYDSLNYSDGVDSVVDVKNQLDNWSENRPMQKAISDNHFNRNMVQIVQKNTPFYQIDVVPKYSRPTGESGSSFNHLTTSRRDPITKTAEPITSNEPPEQEELSNLAPCRYCKRKFAKNRLKTHEEICERTLNKQRNKYDALRHRLKGTDIEVYKKGDTGETRKQGRQDIGRKTSSRFGNADTSVPKNISSGTRSKPEQSQSTNRKPPARANSTLNSSKSFQEDKTERGRKGDVGRSVVTSRKSFSKFEEAPTPKNKLGSRQAYTGSQIEITKKSSAKAANAQSRGDRIGTRGRVNSARQSDVNRKPSGTFEDTPALVSKYGPRPKAGTGSRSNVTRPSNSLFEDPPVGDKFENRDLNKKGSKSPTRSLPTLNKNKR</sequence>
<protein>
    <recommendedName>
        <fullName evidence="8">C2HC/C3H-type domain-containing protein</fullName>
    </recommendedName>
</protein>
<feature type="region of interest" description="Disordered" evidence="7">
    <location>
        <begin position="271"/>
        <end position="309"/>
    </location>
</feature>
<evidence type="ECO:0000256" key="1">
    <source>
        <dbReference type="ARBA" id="ARBA00010843"/>
    </source>
</evidence>
<feature type="region of interest" description="Disordered" evidence="7">
    <location>
        <begin position="362"/>
        <end position="583"/>
    </location>
</feature>
<evidence type="ECO:0000256" key="7">
    <source>
        <dbReference type="SAM" id="MobiDB-lite"/>
    </source>
</evidence>
<proteinExistence type="inferred from homology"/>
<evidence type="ECO:0000256" key="2">
    <source>
        <dbReference type="ARBA" id="ARBA00022723"/>
    </source>
</evidence>
<evidence type="ECO:0000256" key="5">
    <source>
        <dbReference type="ARBA" id="ARBA00023054"/>
    </source>
</evidence>
<name>A0A9P0GL38_9CUCU</name>
<dbReference type="EMBL" id="OV651819">
    <property type="protein sequence ID" value="CAH1113063.1"/>
    <property type="molecule type" value="Genomic_DNA"/>
</dbReference>
<keyword evidence="5" id="KW-0175">Coiled coil</keyword>
<accession>A0A9P0GL38</accession>
<dbReference type="InterPro" id="IPR026104">
    <property type="entry name" value="ZNF_C2HC_dom_1C"/>
</dbReference>
<feature type="compositionally biased region" description="Basic and acidic residues" evidence="7">
    <location>
        <begin position="554"/>
        <end position="565"/>
    </location>
</feature>
<comment type="similarity">
    <text evidence="1">Belongs to the ZC2HC1 family.</text>
</comment>
<dbReference type="Gene3D" id="3.30.160.60">
    <property type="entry name" value="Classic Zinc Finger"/>
    <property type="match status" value="1"/>
</dbReference>
<keyword evidence="10" id="KW-1185">Reference proteome</keyword>
<evidence type="ECO:0000259" key="8">
    <source>
        <dbReference type="PROSITE" id="PS52027"/>
    </source>
</evidence>
<evidence type="ECO:0000256" key="4">
    <source>
        <dbReference type="ARBA" id="ARBA00022833"/>
    </source>
</evidence>
<keyword evidence="3 6" id="KW-0863">Zinc-finger</keyword>